<feature type="domain" description="N-acetyltransferase" evidence="1">
    <location>
        <begin position="1"/>
        <end position="125"/>
    </location>
</feature>
<dbReference type="PANTHER" id="PTHR43617">
    <property type="entry name" value="L-AMINO ACID N-ACETYLTRANSFERASE"/>
    <property type="match status" value="1"/>
</dbReference>
<dbReference type="SUPFAM" id="SSF55729">
    <property type="entry name" value="Acyl-CoA N-acyltransferases (Nat)"/>
    <property type="match status" value="1"/>
</dbReference>
<proteinExistence type="predicted"/>
<dbReference type="Gene3D" id="3.40.630.30">
    <property type="match status" value="1"/>
</dbReference>
<gene>
    <name evidence="2" type="ORF">KHA97_20030</name>
</gene>
<dbReference type="PROSITE" id="PS51186">
    <property type="entry name" value="GNAT"/>
    <property type="match status" value="1"/>
</dbReference>
<organism evidence="2 3">
    <name type="scientific">Lederbergia citri</name>
    <dbReference type="NCBI Taxonomy" id="2833580"/>
    <lineage>
        <taxon>Bacteria</taxon>
        <taxon>Bacillati</taxon>
        <taxon>Bacillota</taxon>
        <taxon>Bacilli</taxon>
        <taxon>Bacillales</taxon>
        <taxon>Bacillaceae</taxon>
        <taxon>Lederbergia</taxon>
    </lineage>
</organism>
<accession>A0A942TG10</accession>
<dbReference type="CDD" id="cd04301">
    <property type="entry name" value="NAT_SF"/>
    <property type="match status" value="1"/>
</dbReference>
<dbReference type="InterPro" id="IPR016181">
    <property type="entry name" value="Acyl_CoA_acyltransferase"/>
</dbReference>
<sequence length="131" mass="15516">MWRDSKEQAIGQKEIHSFDNHLYFLNHILTRDFQIYLALMDGKVVGMIAFNEKEISQLYIHIDYQGMGIGQTLLDRAKEQSSGRLTLFTFEVNVKAQRFYEKHGFKIISRGHINEENLPDIKYEWISNKIY</sequence>
<evidence type="ECO:0000313" key="2">
    <source>
        <dbReference type="EMBL" id="MBS4197336.1"/>
    </source>
</evidence>
<dbReference type="InterPro" id="IPR050276">
    <property type="entry name" value="MshD_Acetyltransferase"/>
</dbReference>
<dbReference type="AlphaFoldDB" id="A0A942TG10"/>
<name>A0A942TG10_9BACI</name>
<dbReference type="InterPro" id="IPR000182">
    <property type="entry name" value="GNAT_dom"/>
</dbReference>
<keyword evidence="3" id="KW-1185">Reference proteome</keyword>
<dbReference type="EMBL" id="JAGYPG010000004">
    <property type="protein sequence ID" value="MBS4197336.1"/>
    <property type="molecule type" value="Genomic_DNA"/>
</dbReference>
<evidence type="ECO:0000259" key="1">
    <source>
        <dbReference type="PROSITE" id="PS51186"/>
    </source>
</evidence>
<dbReference type="Pfam" id="PF13508">
    <property type="entry name" value="Acetyltransf_7"/>
    <property type="match status" value="1"/>
</dbReference>
<dbReference type="GO" id="GO:0016747">
    <property type="term" value="F:acyltransferase activity, transferring groups other than amino-acyl groups"/>
    <property type="evidence" value="ECO:0007669"/>
    <property type="project" value="InterPro"/>
</dbReference>
<dbReference type="Proteomes" id="UP000681414">
    <property type="component" value="Unassembled WGS sequence"/>
</dbReference>
<reference evidence="2 3" key="1">
    <citation type="submission" date="2021-05" db="EMBL/GenBank/DDBJ databases">
        <title>Novel Bacillus species.</title>
        <authorList>
            <person name="Liu G."/>
        </authorList>
    </citation>
    <scope>NUCLEOTIDE SEQUENCE [LARGE SCALE GENOMIC DNA]</scope>
    <source>
        <strain evidence="3">FJAT-49780</strain>
    </source>
</reference>
<comment type="caution">
    <text evidence="2">The sequence shown here is derived from an EMBL/GenBank/DDBJ whole genome shotgun (WGS) entry which is preliminary data.</text>
</comment>
<evidence type="ECO:0000313" key="3">
    <source>
        <dbReference type="Proteomes" id="UP000681414"/>
    </source>
</evidence>
<protein>
    <submittedName>
        <fullName evidence="2">GNAT family N-acetyltransferase</fullName>
    </submittedName>
</protein>